<organism evidence="3">
    <name type="scientific">Melampsora larici-populina (strain 98AG31 / pathotype 3-4-7)</name>
    <name type="common">Poplar leaf rust fungus</name>
    <dbReference type="NCBI Taxonomy" id="747676"/>
    <lineage>
        <taxon>Eukaryota</taxon>
        <taxon>Fungi</taxon>
        <taxon>Dikarya</taxon>
        <taxon>Basidiomycota</taxon>
        <taxon>Pucciniomycotina</taxon>
        <taxon>Pucciniomycetes</taxon>
        <taxon>Pucciniales</taxon>
        <taxon>Melampsoraceae</taxon>
        <taxon>Melampsora</taxon>
    </lineage>
</organism>
<name>F4RCL9_MELLP</name>
<dbReference type="InParanoid" id="F4RCL9"/>
<dbReference type="RefSeq" id="XP_007406995.1">
    <property type="nucleotide sequence ID" value="XM_007406933.1"/>
</dbReference>
<dbReference type="OrthoDB" id="2499072at2759"/>
<feature type="region of interest" description="Disordered" evidence="1">
    <location>
        <begin position="1"/>
        <end position="41"/>
    </location>
</feature>
<dbReference type="EMBL" id="GL883096">
    <property type="protein sequence ID" value="EGG09941.1"/>
    <property type="molecule type" value="Genomic_DNA"/>
</dbReference>
<accession>F4RCL9</accession>
<dbReference type="KEGG" id="mlr:MELLADRAFT_95233"/>
<evidence type="ECO:0000313" key="3">
    <source>
        <dbReference type="Proteomes" id="UP000001072"/>
    </source>
</evidence>
<dbReference type="VEuPathDB" id="FungiDB:MELLADRAFT_95233"/>
<evidence type="ECO:0000313" key="2">
    <source>
        <dbReference type="EMBL" id="EGG09941.1"/>
    </source>
</evidence>
<evidence type="ECO:0000256" key="1">
    <source>
        <dbReference type="SAM" id="MobiDB-lite"/>
    </source>
</evidence>
<dbReference type="GeneID" id="18937180"/>
<feature type="compositionally biased region" description="Polar residues" evidence="1">
    <location>
        <begin position="28"/>
        <end position="41"/>
    </location>
</feature>
<proteinExistence type="predicted"/>
<dbReference type="HOGENOM" id="CLU_909371_0_0_1"/>
<keyword evidence="3" id="KW-1185">Reference proteome</keyword>
<sequence>MTRSKREKQKKSENLDHANKDDSKHDTLPTTTSGQKKTGNRSFVTCFPGLTPENFEQQVDKWTVADLRQRLVEQQQKQAHNRTRAPQDITDLTEIVCIGFEKRMLMVALMGGLPETVIWDLVNMGSKSSKPNRWIRFLAFSKLALAEKLPPRNDKSGWKARNQKLGRMWKELTSDERQVFSDPFFFALANLPDLSKVVIDDEDEEKEEDQSAQVPTPAVHQLSDEDKLKYQPLFDRMVNIEKVHITHGSPKSTSSMATLQLKSLAAFRKAHHAVSPQVLECKVALQINVQPSSSQLNARGTTSTTT</sequence>
<protein>
    <submittedName>
        <fullName evidence="2">Uncharacterized protein</fullName>
    </submittedName>
</protein>
<gene>
    <name evidence="2" type="ORF">MELLADRAFT_95233</name>
</gene>
<dbReference type="AlphaFoldDB" id="F4RCL9"/>
<feature type="region of interest" description="Disordered" evidence="1">
    <location>
        <begin position="202"/>
        <end position="222"/>
    </location>
</feature>
<reference evidence="3" key="1">
    <citation type="journal article" date="2011" name="Proc. Natl. Acad. Sci. U.S.A.">
        <title>Obligate biotrophy features unraveled by the genomic analysis of rust fungi.</title>
        <authorList>
            <person name="Duplessis S."/>
            <person name="Cuomo C.A."/>
            <person name="Lin Y.-C."/>
            <person name="Aerts A."/>
            <person name="Tisserant E."/>
            <person name="Veneault-Fourrey C."/>
            <person name="Joly D.L."/>
            <person name="Hacquard S."/>
            <person name="Amselem J."/>
            <person name="Cantarel B.L."/>
            <person name="Chiu R."/>
            <person name="Coutinho P.M."/>
            <person name="Feau N."/>
            <person name="Field M."/>
            <person name="Frey P."/>
            <person name="Gelhaye E."/>
            <person name="Goldberg J."/>
            <person name="Grabherr M.G."/>
            <person name="Kodira C.D."/>
            <person name="Kohler A."/>
            <person name="Kuees U."/>
            <person name="Lindquist E.A."/>
            <person name="Lucas S.M."/>
            <person name="Mago R."/>
            <person name="Mauceli E."/>
            <person name="Morin E."/>
            <person name="Murat C."/>
            <person name="Pangilinan J.L."/>
            <person name="Park R."/>
            <person name="Pearson M."/>
            <person name="Quesneville H."/>
            <person name="Rouhier N."/>
            <person name="Sakthikumar S."/>
            <person name="Salamov A.A."/>
            <person name="Schmutz J."/>
            <person name="Selles B."/>
            <person name="Shapiro H."/>
            <person name="Tanguay P."/>
            <person name="Tuskan G.A."/>
            <person name="Henrissat B."/>
            <person name="Van de Peer Y."/>
            <person name="Rouze P."/>
            <person name="Ellis J.G."/>
            <person name="Dodds P.N."/>
            <person name="Schein J.E."/>
            <person name="Zhong S."/>
            <person name="Hamelin R.C."/>
            <person name="Grigoriev I.V."/>
            <person name="Szabo L.J."/>
            <person name="Martin F."/>
        </authorList>
    </citation>
    <scope>NUCLEOTIDE SEQUENCE [LARGE SCALE GENOMIC DNA]</scope>
    <source>
        <strain evidence="3">98AG31 / pathotype 3-4-7</strain>
    </source>
</reference>
<dbReference type="Proteomes" id="UP000001072">
    <property type="component" value="Unassembled WGS sequence"/>
</dbReference>
<feature type="compositionally biased region" description="Basic and acidic residues" evidence="1">
    <location>
        <begin position="10"/>
        <end position="27"/>
    </location>
</feature>